<keyword evidence="5 11" id="KW-0436">Ligase</keyword>
<evidence type="ECO:0000256" key="3">
    <source>
        <dbReference type="ARBA" id="ARBA00011738"/>
    </source>
</evidence>
<gene>
    <name evidence="11 12" type="primary">bioW</name>
    <name evidence="12" type="ORF">S101395_00961</name>
</gene>
<keyword evidence="6 11" id="KW-0547">Nucleotide-binding</keyword>
<comment type="cofactor">
    <cofactor evidence="1 11">
        <name>Mg(2+)</name>
        <dbReference type="ChEBI" id="CHEBI:18420"/>
    </cofactor>
</comment>
<sequence>MQGETYFSVRMRASQNGSHENGGKHISGGERLASFNGLKDAVNALLDKGLSHSRGKPDFMQVQFERVDEPIRPLQPLQIETNEVCTAEDGRVLAAALLSKAGVPAQSIDKVFQEIDQYSDVRGAVLFDIDSGKRIDGREEKGVRVSRLDWPEADFAQWAASHGAPLNSRIKEALAIATKVCRHPAVIAELCWSDDPDYITGYVAGQKLGYQRITKMKEYGDESGCRVFFVDGLTDLKTCIDDLEKKPVLIQAGGKRWGDH</sequence>
<organism evidence="12 13">
    <name type="scientific">Bacillus sonorensis</name>
    <dbReference type="NCBI Taxonomy" id="119858"/>
    <lineage>
        <taxon>Bacteria</taxon>
        <taxon>Bacillati</taxon>
        <taxon>Bacillota</taxon>
        <taxon>Bacilli</taxon>
        <taxon>Bacillales</taxon>
        <taxon>Bacillaceae</taxon>
        <taxon>Bacillus</taxon>
    </lineage>
</organism>
<keyword evidence="13" id="KW-1185">Reference proteome</keyword>
<evidence type="ECO:0000256" key="2">
    <source>
        <dbReference type="ARBA" id="ARBA00005075"/>
    </source>
</evidence>
<evidence type="ECO:0000256" key="7">
    <source>
        <dbReference type="ARBA" id="ARBA00022756"/>
    </source>
</evidence>
<comment type="pathway">
    <text evidence="2 11">Metabolic intermediate metabolism; pimeloyl-CoA biosynthesis; pimeloyl-CoA from pimelate: step 1/1.</text>
</comment>
<evidence type="ECO:0000256" key="6">
    <source>
        <dbReference type="ARBA" id="ARBA00022741"/>
    </source>
</evidence>
<dbReference type="HAMAP" id="MF_00668">
    <property type="entry name" value="BioW"/>
    <property type="match status" value="1"/>
</dbReference>
<evidence type="ECO:0000256" key="4">
    <source>
        <dbReference type="ARBA" id="ARBA00012984"/>
    </source>
</evidence>
<keyword evidence="7 11" id="KW-0093">Biotin biosynthesis</keyword>
<dbReference type="NCBIfam" id="NF002360">
    <property type="entry name" value="PRK01322.1"/>
    <property type="match status" value="1"/>
</dbReference>
<dbReference type="EMBL" id="CP021920">
    <property type="protein sequence ID" value="ASB87515.1"/>
    <property type="molecule type" value="Genomic_DNA"/>
</dbReference>
<evidence type="ECO:0000313" key="12">
    <source>
        <dbReference type="EMBL" id="ASB87515.1"/>
    </source>
</evidence>
<accession>A0ABM6LE40</accession>
<dbReference type="InterPro" id="IPR005499">
    <property type="entry name" value="BioW"/>
</dbReference>
<evidence type="ECO:0000256" key="1">
    <source>
        <dbReference type="ARBA" id="ARBA00001946"/>
    </source>
</evidence>
<evidence type="ECO:0000313" key="13">
    <source>
        <dbReference type="Proteomes" id="UP000196877"/>
    </source>
</evidence>
<reference evidence="12 13" key="1">
    <citation type="submission" date="2017-06" db="EMBL/GenBank/DDBJ databases">
        <title>Genome sequence of Bacillus sonorensis strain SRCM101395.</title>
        <authorList>
            <person name="Cho S.H."/>
        </authorList>
    </citation>
    <scope>NUCLEOTIDE SEQUENCE [LARGE SCALE GENOMIC DNA]</scope>
    <source>
        <strain evidence="12 13">SRCM101395</strain>
    </source>
</reference>
<dbReference type="GO" id="GO:0042410">
    <property type="term" value="F:6-carboxyhexanoate-CoA ligase activity"/>
    <property type="evidence" value="ECO:0007669"/>
    <property type="project" value="UniProtKB-EC"/>
</dbReference>
<dbReference type="EC" id="6.2.1.14" evidence="4 11"/>
<comment type="catalytic activity">
    <reaction evidence="10 11">
        <text>heptanedioate + ATP + CoA = 6-carboxyhexanoyl-CoA + AMP + diphosphate</text>
        <dbReference type="Rhea" id="RHEA:14781"/>
        <dbReference type="ChEBI" id="CHEBI:30616"/>
        <dbReference type="ChEBI" id="CHEBI:33019"/>
        <dbReference type="ChEBI" id="CHEBI:36165"/>
        <dbReference type="ChEBI" id="CHEBI:57287"/>
        <dbReference type="ChEBI" id="CHEBI:57360"/>
        <dbReference type="ChEBI" id="CHEBI:456215"/>
        <dbReference type="EC" id="6.2.1.14"/>
    </reaction>
</comment>
<dbReference type="RefSeq" id="WP_006637400.1">
    <property type="nucleotide sequence ID" value="NZ_BORD01000007.1"/>
</dbReference>
<evidence type="ECO:0000256" key="5">
    <source>
        <dbReference type="ARBA" id="ARBA00022598"/>
    </source>
</evidence>
<dbReference type="Pfam" id="PF03744">
    <property type="entry name" value="BioW"/>
    <property type="match status" value="1"/>
</dbReference>
<dbReference type="GeneID" id="92851910"/>
<comment type="subunit">
    <text evidence="3 11">Homodimer.</text>
</comment>
<dbReference type="Proteomes" id="UP000196877">
    <property type="component" value="Chromosome"/>
</dbReference>
<evidence type="ECO:0000256" key="11">
    <source>
        <dbReference type="HAMAP-Rule" id="MF_00668"/>
    </source>
</evidence>
<proteinExistence type="inferred from homology"/>
<evidence type="ECO:0000256" key="8">
    <source>
        <dbReference type="ARBA" id="ARBA00022840"/>
    </source>
</evidence>
<name>A0ABM6LE40_9BACI</name>
<evidence type="ECO:0000256" key="9">
    <source>
        <dbReference type="ARBA" id="ARBA00022842"/>
    </source>
</evidence>
<protein>
    <recommendedName>
        <fullName evidence="4 11">6-carboxyhexanoate--CoA ligase</fullName>
        <ecNumber evidence="4 11">6.2.1.14</ecNumber>
    </recommendedName>
    <alternativeName>
        <fullName evidence="11">Pimeloyl-CoA synthase</fullName>
    </alternativeName>
</protein>
<dbReference type="NCBIfam" id="TIGR01204">
    <property type="entry name" value="bioW"/>
    <property type="match status" value="1"/>
</dbReference>
<comment type="function">
    <text evidence="11">Catalyzes the transformation of pimelate into pimeloyl-CoA with concomitant hydrolysis of ATP to AMP.</text>
</comment>
<keyword evidence="9 11" id="KW-0460">Magnesium</keyword>
<evidence type="ECO:0000256" key="10">
    <source>
        <dbReference type="ARBA" id="ARBA00049553"/>
    </source>
</evidence>
<keyword evidence="8 11" id="KW-0067">ATP-binding</keyword>
<comment type="similarity">
    <text evidence="11">Belongs to the BioW family.</text>
</comment>